<dbReference type="Proteomes" id="UP000029055">
    <property type="component" value="Unassembled WGS sequence"/>
</dbReference>
<reference evidence="6 7" key="1">
    <citation type="submission" date="2014-03" db="EMBL/GenBank/DDBJ databases">
        <title>Genomics of Bifidobacteria.</title>
        <authorList>
            <person name="Ventura M."/>
            <person name="Milani C."/>
            <person name="Lugli G.A."/>
        </authorList>
    </citation>
    <scope>NUCLEOTIDE SEQUENCE [LARGE SCALE GENOMIC DNA]</scope>
    <source>
        <strain evidence="6 7">LMG 11597</strain>
    </source>
</reference>
<evidence type="ECO:0000256" key="4">
    <source>
        <dbReference type="ARBA" id="ARBA00022490"/>
    </source>
</evidence>
<dbReference type="InterPro" id="IPR053926">
    <property type="entry name" value="RecX_HTH_1st"/>
</dbReference>
<evidence type="ECO:0000259" key="5">
    <source>
        <dbReference type="Pfam" id="PF21982"/>
    </source>
</evidence>
<name>A0A087DU35_9BIFI</name>
<evidence type="ECO:0000313" key="6">
    <source>
        <dbReference type="EMBL" id="KFI99035.1"/>
    </source>
</evidence>
<sequence length="177" mass="19468">MESSRQRRRLPDDPQDLDACREAALTLLDAAARPSGALRTRLLGKGYAADIVEEVIERLGAVGLIDDRSYAQSAVRYCVERMYGRRGAVNELVRKGVEGPLAAEIVDEADKHGAFEESAWELGRSIERKTRGLDRQVRMRRLWSAGGRKGHDPAMLRVVAHELFDVGADGGADVAGR</sequence>
<dbReference type="EMBL" id="JGZR01000016">
    <property type="protein sequence ID" value="KFI99035.1"/>
    <property type="molecule type" value="Genomic_DNA"/>
</dbReference>
<keyword evidence="4" id="KW-0963">Cytoplasm</keyword>
<comment type="similarity">
    <text evidence="2">Belongs to the RecX family.</text>
</comment>
<comment type="caution">
    <text evidence="6">The sequence shown here is derived from an EMBL/GenBank/DDBJ whole genome shotgun (WGS) entry which is preliminary data.</text>
</comment>
<accession>A0A087DU35</accession>
<dbReference type="Gene3D" id="1.10.10.10">
    <property type="entry name" value="Winged helix-like DNA-binding domain superfamily/Winged helix DNA-binding domain"/>
    <property type="match status" value="1"/>
</dbReference>
<dbReference type="PANTHER" id="PTHR33602">
    <property type="entry name" value="REGULATORY PROTEIN RECX FAMILY PROTEIN"/>
    <property type="match status" value="1"/>
</dbReference>
<keyword evidence="7" id="KW-1185">Reference proteome</keyword>
<organism evidence="6 7">
    <name type="scientific">Bifidobacterium subtile</name>
    <dbReference type="NCBI Taxonomy" id="77635"/>
    <lineage>
        <taxon>Bacteria</taxon>
        <taxon>Bacillati</taxon>
        <taxon>Actinomycetota</taxon>
        <taxon>Actinomycetes</taxon>
        <taxon>Bifidobacteriales</taxon>
        <taxon>Bifidobacteriaceae</taxon>
        <taxon>Bifidobacterium</taxon>
    </lineage>
</organism>
<dbReference type="eggNOG" id="COG2137">
    <property type="taxonomic scope" value="Bacteria"/>
</dbReference>
<proteinExistence type="inferred from homology"/>
<evidence type="ECO:0000256" key="3">
    <source>
        <dbReference type="ARBA" id="ARBA00018111"/>
    </source>
</evidence>
<evidence type="ECO:0000256" key="1">
    <source>
        <dbReference type="ARBA" id="ARBA00004496"/>
    </source>
</evidence>
<protein>
    <recommendedName>
        <fullName evidence="3">Regulatory protein RecX</fullName>
    </recommendedName>
</protein>
<dbReference type="OrthoDB" id="3238942at2"/>
<gene>
    <name evidence="6" type="ORF">BISU_2236</name>
</gene>
<dbReference type="STRING" id="77635.BISU_2236"/>
<comment type="subcellular location">
    <subcellularLocation>
        <location evidence="1">Cytoplasm</location>
    </subcellularLocation>
</comment>
<dbReference type="GO" id="GO:0006282">
    <property type="term" value="P:regulation of DNA repair"/>
    <property type="evidence" value="ECO:0007669"/>
    <property type="project" value="InterPro"/>
</dbReference>
<dbReference type="GO" id="GO:0005737">
    <property type="term" value="C:cytoplasm"/>
    <property type="evidence" value="ECO:0007669"/>
    <property type="project" value="UniProtKB-SubCell"/>
</dbReference>
<feature type="domain" description="RecX first three-helical" evidence="5">
    <location>
        <begin position="20"/>
        <end position="59"/>
    </location>
</feature>
<evidence type="ECO:0000256" key="2">
    <source>
        <dbReference type="ARBA" id="ARBA00009695"/>
    </source>
</evidence>
<dbReference type="PANTHER" id="PTHR33602:SF1">
    <property type="entry name" value="REGULATORY PROTEIN RECX FAMILY PROTEIN"/>
    <property type="match status" value="1"/>
</dbReference>
<evidence type="ECO:0000313" key="7">
    <source>
        <dbReference type="Proteomes" id="UP000029055"/>
    </source>
</evidence>
<dbReference type="AlphaFoldDB" id="A0A087DU35"/>
<dbReference type="InterPro" id="IPR003783">
    <property type="entry name" value="Regulatory_RecX"/>
</dbReference>
<dbReference type="Pfam" id="PF21982">
    <property type="entry name" value="RecX_HTH1"/>
    <property type="match status" value="1"/>
</dbReference>
<dbReference type="InterPro" id="IPR036388">
    <property type="entry name" value="WH-like_DNA-bd_sf"/>
</dbReference>